<dbReference type="PANTHER" id="PTHR48019">
    <property type="entry name" value="SERUM RESPONSE FACTOR HOMOLOG"/>
    <property type="match status" value="1"/>
</dbReference>
<sequence>MGRGKIEIKRIDNLNSRQVTFSKRRTGLLKKARELSVLCDADVAVIIFSSTGKLYDYSSSSMNHILSRYSKGLNSDHPEPPSDKLLTEVCNPRLDPDYTHGLHFLAPTF</sequence>
<organism evidence="7 8">
    <name type="scientific">Carpinus fangiana</name>
    <dbReference type="NCBI Taxonomy" id="176857"/>
    <lineage>
        <taxon>Eukaryota</taxon>
        <taxon>Viridiplantae</taxon>
        <taxon>Streptophyta</taxon>
        <taxon>Embryophyta</taxon>
        <taxon>Tracheophyta</taxon>
        <taxon>Spermatophyta</taxon>
        <taxon>Magnoliopsida</taxon>
        <taxon>eudicotyledons</taxon>
        <taxon>Gunneridae</taxon>
        <taxon>Pentapetalae</taxon>
        <taxon>rosids</taxon>
        <taxon>fabids</taxon>
        <taxon>Fagales</taxon>
        <taxon>Betulaceae</taxon>
        <taxon>Carpinus</taxon>
    </lineage>
</organism>
<gene>
    <name evidence="7" type="ORF">FH972_016797</name>
</gene>
<keyword evidence="8" id="KW-1185">Reference proteome</keyword>
<feature type="domain" description="MADS-box" evidence="6">
    <location>
        <begin position="1"/>
        <end position="61"/>
    </location>
</feature>
<dbReference type="PROSITE" id="PS50066">
    <property type="entry name" value="MADS_BOX_2"/>
    <property type="match status" value="1"/>
</dbReference>
<dbReference type="GO" id="GO:0046983">
    <property type="term" value="F:protein dimerization activity"/>
    <property type="evidence" value="ECO:0007669"/>
    <property type="project" value="InterPro"/>
</dbReference>
<proteinExistence type="predicted"/>
<name>A0A5N6RHG8_9ROSI</name>
<dbReference type="InterPro" id="IPR036879">
    <property type="entry name" value="TF_MADSbox_sf"/>
</dbReference>
<dbReference type="GO" id="GO:0005634">
    <property type="term" value="C:nucleus"/>
    <property type="evidence" value="ECO:0007669"/>
    <property type="project" value="UniProtKB-SubCell"/>
</dbReference>
<dbReference type="SUPFAM" id="SSF55455">
    <property type="entry name" value="SRF-like"/>
    <property type="match status" value="1"/>
</dbReference>
<dbReference type="AlphaFoldDB" id="A0A5N6RHG8"/>
<keyword evidence="4" id="KW-0804">Transcription</keyword>
<comment type="subcellular location">
    <subcellularLocation>
        <location evidence="1">Nucleus</location>
    </subcellularLocation>
</comment>
<dbReference type="EMBL" id="CM017327">
    <property type="protein sequence ID" value="KAE8098758.1"/>
    <property type="molecule type" value="Genomic_DNA"/>
</dbReference>
<dbReference type="Pfam" id="PF00319">
    <property type="entry name" value="SRF-TF"/>
    <property type="match status" value="1"/>
</dbReference>
<keyword evidence="3" id="KW-0238">DNA-binding</keyword>
<evidence type="ECO:0000256" key="1">
    <source>
        <dbReference type="ARBA" id="ARBA00004123"/>
    </source>
</evidence>
<dbReference type="InterPro" id="IPR050142">
    <property type="entry name" value="MADS-box/MEF2_TF"/>
</dbReference>
<dbReference type="CDD" id="cd00265">
    <property type="entry name" value="MADS_MEF2_like"/>
    <property type="match status" value="1"/>
</dbReference>
<reference evidence="7 8" key="1">
    <citation type="submission" date="2019-06" db="EMBL/GenBank/DDBJ databases">
        <title>A chromosomal-level reference genome of Carpinus fangiana (Coryloideae, Betulaceae).</title>
        <authorList>
            <person name="Yang X."/>
            <person name="Wang Z."/>
            <person name="Zhang L."/>
            <person name="Hao G."/>
            <person name="Liu J."/>
            <person name="Yang Y."/>
        </authorList>
    </citation>
    <scope>NUCLEOTIDE SEQUENCE [LARGE SCALE GENOMIC DNA]</scope>
    <source>
        <strain evidence="7">Cfa_2016G</strain>
        <tissue evidence="7">Leaf</tissue>
    </source>
</reference>
<dbReference type="GO" id="GO:0045944">
    <property type="term" value="P:positive regulation of transcription by RNA polymerase II"/>
    <property type="evidence" value="ECO:0007669"/>
    <property type="project" value="InterPro"/>
</dbReference>
<keyword evidence="5" id="KW-0539">Nucleus</keyword>
<evidence type="ECO:0000256" key="2">
    <source>
        <dbReference type="ARBA" id="ARBA00023015"/>
    </source>
</evidence>
<dbReference type="Proteomes" id="UP000327013">
    <property type="component" value="Chromosome 7"/>
</dbReference>
<evidence type="ECO:0000259" key="6">
    <source>
        <dbReference type="PROSITE" id="PS50066"/>
    </source>
</evidence>
<evidence type="ECO:0000256" key="5">
    <source>
        <dbReference type="ARBA" id="ARBA00023242"/>
    </source>
</evidence>
<keyword evidence="2" id="KW-0805">Transcription regulation</keyword>
<dbReference type="FunFam" id="3.40.1810.10:FF:000003">
    <property type="entry name" value="MADS-box transcription factor MADS-MC"/>
    <property type="match status" value="1"/>
</dbReference>
<evidence type="ECO:0000256" key="4">
    <source>
        <dbReference type="ARBA" id="ARBA00023163"/>
    </source>
</evidence>
<protein>
    <recommendedName>
        <fullName evidence="6">MADS-box domain-containing protein</fullName>
    </recommendedName>
</protein>
<dbReference type="PRINTS" id="PR00404">
    <property type="entry name" value="MADSDOMAIN"/>
</dbReference>
<dbReference type="SMART" id="SM00432">
    <property type="entry name" value="MADS"/>
    <property type="match status" value="1"/>
</dbReference>
<dbReference type="InterPro" id="IPR033896">
    <property type="entry name" value="MEF2-like_N"/>
</dbReference>
<evidence type="ECO:0000256" key="3">
    <source>
        <dbReference type="ARBA" id="ARBA00023125"/>
    </source>
</evidence>
<evidence type="ECO:0000313" key="7">
    <source>
        <dbReference type="EMBL" id="KAE8098758.1"/>
    </source>
</evidence>
<dbReference type="PROSITE" id="PS00350">
    <property type="entry name" value="MADS_BOX_1"/>
    <property type="match status" value="1"/>
</dbReference>
<accession>A0A5N6RHG8</accession>
<dbReference type="OrthoDB" id="1898716at2759"/>
<dbReference type="InterPro" id="IPR002100">
    <property type="entry name" value="TF_MADSbox"/>
</dbReference>
<dbReference type="GO" id="GO:0000977">
    <property type="term" value="F:RNA polymerase II transcription regulatory region sequence-specific DNA binding"/>
    <property type="evidence" value="ECO:0007669"/>
    <property type="project" value="InterPro"/>
</dbReference>
<evidence type="ECO:0000313" key="8">
    <source>
        <dbReference type="Proteomes" id="UP000327013"/>
    </source>
</evidence>
<dbReference type="Gene3D" id="3.40.1810.10">
    <property type="entry name" value="Transcription factor, MADS-box"/>
    <property type="match status" value="1"/>
</dbReference>